<dbReference type="InterPro" id="IPR036890">
    <property type="entry name" value="HATPase_C_sf"/>
</dbReference>
<sequence length="268" mass="30280">MEKSQDDIIVAIIITSVLVVVLSVFTLLFFLVLVRKRQVLKREKEHLRDNYEKALLETKLEIQEQTLNNISREIHDNIGQVLSFVKLSLSTVSGLPAGDKERSVNEAIHLIGETINDLRDLSRSLSLDKIRDNGFFKMISDEADRLNRAGIIKTYLDISGKPYSLGDQKDLIIFRIIQEIINNTLKHSGSENLKISLIYRDNLFTLTVQDSGIGMDTETLKYAQGQGLSNIRYRAELIGANVVFKSKLNEGCITELTLNVTNDNILTE</sequence>
<evidence type="ECO:0000256" key="9">
    <source>
        <dbReference type="SAM" id="Coils"/>
    </source>
</evidence>
<keyword evidence="6" id="KW-0418">Kinase</keyword>
<keyword evidence="10" id="KW-0812">Transmembrane</keyword>
<dbReference type="SUPFAM" id="SSF55874">
    <property type="entry name" value="ATPase domain of HSP90 chaperone/DNA topoisomerase II/histidine kinase"/>
    <property type="match status" value="1"/>
</dbReference>
<accession>A0A4Q0MH43</accession>
<evidence type="ECO:0000256" key="5">
    <source>
        <dbReference type="ARBA" id="ARBA00022741"/>
    </source>
</evidence>
<evidence type="ECO:0000256" key="10">
    <source>
        <dbReference type="SAM" id="Phobius"/>
    </source>
</evidence>
<dbReference type="PANTHER" id="PTHR24421:SF10">
    <property type="entry name" value="NITRATE_NITRITE SENSOR PROTEIN NARQ"/>
    <property type="match status" value="1"/>
</dbReference>
<dbReference type="EC" id="2.7.13.3" evidence="2"/>
<dbReference type="GO" id="GO:0046983">
    <property type="term" value="F:protein dimerization activity"/>
    <property type="evidence" value="ECO:0007669"/>
    <property type="project" value="InterPro"/>
</dbReference>
<evidence type="ECO:0000256" key="7">
    <source>
        <dbReference type="ARBA" id="ARBA00022840"/>
    </source>
</evidence>
<dbReference type="Gene3D" id="1.20.5.1930">
    <property type="match status" value="1"/>
</dbReference>
<dbReference type="Pfam" id="PF02518">
    <property type="entry name" value="HATPase_c"/>
    <property type="match status" value="1"/>
</dbReference>
<dbReference type="Gene3D" id="3.30.565.10">
    <property type="entry name" value="Histidine kinase-like ATPase, C-terminal domain"/>
    <property type="match status" value="1"/>
</dbReference>
<keyword evidence="8" id="KW-0902">Two-component regulatory system</keyword>
<keyword evidence="4" id="KW-0808">Transferase</keyword>
<organism evidence="12 13">
    <name type="scientific">Arcticibacter tournemirensis</name>
    <dbReference type="NCBI Taxonomy" id="699437"/>
    <lineage>
        <taxon>Bacteria</taxon>
        <taxon>Pseudomonadati</taxon>
        <taxon>Bacteroidota</taxon>
        <taxon>Sphingobacteriia</taxon>
        <taxon>Sphingobacteriales</taxon>
        <taxon>Sphingobacteriaceae</taxon>
        <taxon>Arcticibacter</taxon>
    </lineage>
</organism>
<keyword evidence="9" id="KW-0175">Coiled coil</keyword>
<dbReference type="EMBL" id="RXOC01000001">
    <property type="protein sequence ID" value="RXF72296.1"/>
    <property type="molecule type" value="Genomic_DNA"/>
</dbReference>
<dbReference type="RefSeq" id="WP_128767481.1">
    <property type="nucleotide sequence ID" value="NZ_RXOC01000001.1"/>
</dbReference>
<evidence type="ECO:0000256" key="1">
    <source>
        <dbReference type="ARBA" id="ARBA00000085"/>
    </source>
</evidence>
<dbReference type="PROSITE" id="PS50109">
    <property type="entry name" value="HIS_KIN"/>
    <property type="match status" value="1"/>
</dbReference>
<evidence type="ECO:0000256" key="4">
    <source>
        <dbReference type="ARBA" id="ARBA00022679"/>
    </source>
</evidence>
<keyword evidence="10" id="KW-0472">Membrane</keyword>
<dbReference type="InterPro" id="IPR050482">
    <property type="entry name" value="Sensor_HK_TwoCompSys"/>
</dbReference>
<reference evidence="12 13" key="1">
    <citation type="submission" date="2018-12" db="EMBL/GenBank/DDBJ databases">
        <title>The Draft Genome Sequence of the Soil Bacterium Pedobacter tournemirensis R1.</title>
        <authorList>
            <person name="He J."/>
        </authorList>
    </citation>
    <scope>NUCLEOTIDE SEQUENCE [LARGE SCALE GENOMIC DNA]</scope>
    <source>
        <strain evidence="12 13">R1</strain>
    </source>
</reference>
<dbReference type="GO" id="GO:0016020">
    <property type="term" value="C:membrane"/>
    <property type="evidence" value="ECO:0007669"/>
    <property type="project" value="InterPro"/>
</dbReference>
<evidence type="ECO:0000256" key="2">
    <source>
        <dbReference type="ARBA" id="ARBA00012438"/>
    </source>
</evidence>
<keyword evidence="10" id="KW-1133">Transmembrane helix</keyword>
<keyword evidence="3" id="KW-0597">Phosphoprotein</keyword>
<evidence type="ECO:0000313" key="12">
    <source>
        <dbReference type="EMBL" id="RXF72296.1"/>
    </source>
</evidence>
<evidence type="ECO:0000256" key="3">
    <source>
        <dbReference type="ARBA" id="ARBA00022553"/>
    </source>
</evidence>
<feature type="domain" description="Histidine kinase" evidence="11">
    <location>
        <begin position="69"/>
        <end position="262"/>
    </location>
</feature>
<name>A0A4Q0MH43_9SPHI</name>
<dbReference type="InterPro" id="IPR011712">
    <property type="entry name" value="Sig_transdc_His_kin_sub3_dim/P"/>
</dbReference>
<gene>
    <name evidence="12" type="ORF">EKH83_00790</name>
</gene>
<feature type="coiled-coil region" evidence="9">
    <location>
        <begin position="37"/>
        <end position="73"/>
    </location>
</feature>
<dbReference type="AlphaFoldDB" id="A0A4Q0MH43"/>
<dbReference type="Pfam" id="PF07730">
    <property type="entry name" value="HisKA_3"/>
    <property type="match status" value="1"/>
</dbReference>
<dbReference type="CDD" id="cd16917">
    <property type="entry name" value="HATPase_UhpB-NarQ-NarX-like"/>
    <property type="match status" value="1"/>
</dbReference>
<comment type="catalytic activity">
    <reaction evidence="1">
        <text>ATP + protein L-histidine = ADP + protein N-phospho-L-histidine.</text>
        <dbReference type="EC" id="2.7.13.3"/>
    </reaction>
</comment>
<evidence type="ECO:0000256" key="6">
    <source>
        <dbReference type="ARBA" id="ARBA00022777"/>
    </source>
</evidence>
<feature type="transmembrane region" description="Helical" evidence="10">
    <location>
        <begin position="12"/>
        <end position="34"/>
    </location>
</feature>
<evidence type="ECO:0000259" key="11">
    <source>
        <dbReference type="PROSITE" id="PS50109"/>
    </source>
</evidence>
<dbReference type="GO" id="GO:0005524">
    <property type="term" value="F:ATP binding"/>
    <property type="evidence" value="ECO:0007669"/>
    <property type="project" value="UniProtKB-KW"/>
</dbReference>
<keyword evidence="5" id="KW-0547">Nucleotide-binding</keyword>
<dbReference type="Proteomes" id="UP000290848">
    <property type="component" value="Unassembled WGS sequence"/>
</dbReference>
<proteinExistence type="predicted"/>
<dbReference type="PANTHER" id="PTHR24421">
    <property type="entry name" value="NITRATE/NITRITE SENSOR PROTEIN NARX-RELATED"/>
    <property type="match status" value="1"/>
</dbReference>
<protein>
    <recommendedName>
        <fullName evidence="2">histidine kinase</fullName>
        <ecNumber evidence="2">2.7.13.3</ecNumber>
    </recommendedName>
</protein>
<comment type="caution">
    <text evidence="12">The sequence shown here is derived from an EMBL/GenBank/DDBJ whole genome shotgun (WGS) entry which is preliminary data.</text>
</comment>
<keyword evidence="7" id="KW-0067">ATP-binding</keyword>
<evidence type="ECO:0000256" key="8">
    <source>
        <dbReference type="ARBA" id="ARBA00023012"/>
    </source>
</evidence>
<dbReference type="InterPro" id="IPR003594">
    <property type="entry name" value="HATPase_dom"/>
</dbReference>
<evidence type="ECO:0000313" key="13">
    <source>
        <dbReference type="Proteomes" id="UP000290848"/>
    </source>
</evidence>
<dbReference type="InterPro" id="IPR005467">
    <property type="entry name" value="His_kinase_dom"/>
</dbReference>
<dbReference type="GO" id="GO:0000155">
    <property type="term" value="F:phosphorelay sensor kinase activity"/>
    <property type="evidence" value="ECO:0007669"/>
    <property type="project" value="InterPro"/>
</dbReference>